<keyword evidence="8" id="KW-0175">Coiled coil</keyword>
<evidence type="ECO:0000256" key="6">
    <source>
        <dbReference type="ARBA" id="ARBA00023136"/>
    </source>
</evidence>
<evidence type="ECO:0000256" key="7">
    <source>
        <dbReference type="ARBA" id="ARBA00046280"/>
    </source>
</evidence>
<evidence type="ECO:0000313" key="12">
    <source>
        <dbReference type="EMBL" id="ACI64422.1"/>
    </source>
</evidence>
<feature type="domain" description="Longin" evidence="10">
    <location>
        <begin position="6"/>
        <end position="117"/>
    </location>
</feature>
<dbReference type="GO" id="GO:0016020">
    <property type="term" value="C:membrane"/>
    <property type="evidence" value="ECO:0007669"/>
    <property type="project" value="InterPro"/>
</dbReference>
<dbReference type="InterPro" id="IPR001388">
    <property type="entry name" value="Synaptobrevin-like"/>
</dbReference>
<feature type="non-terminal residue" evidence="12">
    <location>
        <position position="220"/>
    </location>
</feature>
<sequence length="220" mass="25049">MILYALVARAKDGAVLVESMVAGVEGNFAQISVEVLERIVWQHNGQASHADLDYYFHLCRGDGVICLCISDDTDVRFHAVNYDFLDDVKSKLTSSYSQASIAKAKAYSMDKKFNKELGKLIYFYNENRLKMVRQDKVQQLLGEVDDLRGVLGRNISMILQRGNRLEDLVVQSEEMMNDTKVFTKRSSQLKKQVQRQYYKYYIIAGIVGIVVIIWVVSGLS</sequence>
<keyword evidence="5 9" id="KW-1133">Transmembrane helix</keyword>
<dbReference type="PRINTS" id="PR00219">
    <property type="entry name" value="SYNAPTOBREVN"/>
</dbReference>
<evidence type="ECO:0000313" key="13">
    <source>
        <dbReference type="Proteomes" id="UP000001449"/>
    </source>
</evidence>
<evidence type="ECO:0000256" key="1">
    <source>
        <dbReference type="ARBA" id="ARBA00008025"/>
    </source>
</evidence>
<evidence type="ECO:0000256" key="2">
    <source>
        <dbReference type="ARBA" id="ARBA00022448"/>
    </source>
</evidence>
<dbReference type="Pfam" id="PF13774">
    <property type="entry name" value="Longin"/>
    <property type="match status" value="1"/>
</dbReference>
<reference evidence="12 13" key="1">
    <citation type="journal article" date="2004" name="Science">
        <title>The genome of the diatom Thalassiosira pseudonana: ecology, evolution, and metabolism.</title>
        <authorList>
            <person name="Armbrust E.V."/>
            <person name="Berges J.A."/>
            <person name="Bowler C."/>
            <person name="Green B.R."/>
            <person name="Martinez D."/>
            <person name="Putnam N.H."/>
            <person name="Zhou S."/>
            <person name="Allen A.E."/>
            <person name="Apt K.E."/>
            <person name="Bechner M."/>
            <person name="Brzezinski M.A."/>
            <person name="Chaal B.K."/>
            <person name="Chiovitti A."/>
            <person name="Davis A.K."/>
            <person name="Demarest M.S."/>
            <person name="Detter J.C."/>
            <person name="Glavina T."/>
            <person name="Goodstein D."/>
            <person name="Hadi M.Z."/>
            <person name="Hellsten U."/>
            <person name="Hildebrand M."/>
            <person name="Jenkins B.D."/>
            <person name="Jurka J."/>
            <person name="Kapitonov V.V."/>
            <person name="Kroger N."/>
            <person name="Lau W.W."/>
            <person name="Lane T.W."/>
            <person name="Larimer F.W."/>
            <person name="Lippmeier J.C."/>
            <person name="Lucas S."/>
            <person name="Medina M."/>
            <person name="Montsant A."/>
            <person name="Obornik M."/>
            <person name="Parker M.S."/>
            <person name="Palenik B."/>
            <person name="Pazour G.J."/>
            <person name="Richardson P.M."/>
            <person name="Rynearson T.A."/>
            <person name="Saito M.A."/>
            <person name="Schwartz D.C."/>
            <person name="Thamatrakoln K."/>
            <person name="Valentin K."/>
            <person name="Vardi A."/>
            <person name="Wilkerson F.P."/>
            <person name="Rokhsar D.S."/>
        </authorList>
    </citation>
    <scope>NUCLEOTIDE SEQUENCE [LARGE SCALE GENOMIC DNA]</scope>
    <source>
        <strain evidence="12 13">CCMP1335</strain>
    </source>
</reference>
<keyword evidence="13" id="KW-1185">Reference proteome</keyword>
<dbReference type="InterPro" id="IPR042855">
    <property type="entry name" value="V_SNARE_CC"/>
</dbReference>
<dbReference type="KEGG" id="tps:THAPS_263074"/>
<dbReference type="InterPro" id="IPR011012">
    <property type="entry name" value="Longin-like_dom_sf"/>
</dbReference>
<evidence type="ECO:0000259" key="11">
    <source>
        <dbReference type="PROSITE" id="PS50892"/>
    </source>
</evidence>
<name>B5YPA2_THAPS</name>
<dbReference type="Gene3D" id="1.20.5.110">
    <property type="match status" value="1"/>
</dbReference>
<dbReference type="GO" id="GO:0015031">
    <property type="term" value="P:protein transport"/>
    <property type="evidence" value="ECO:0007669"/>
    <property type="project" value="UniProtKB-KW"/>
</dbReference>
<reference evidence="12 13" key="2">
    <citation type="journal article" date="2008" name="Nature">
        <title>The Phaeodactylum genome reveals the evolutionary history of diatom genomes.</title>
        <authorList>
            <person name="Bowler C."/>
            <person name="Allen A.E."/>
            <person name="Badger J.H."/>
            <person name="Grimwood J."/>
            <person name="Jabbari K."/>
            <person name="Kuo A."/>
            <person name="Maheswari U."/>
            <person name="Martens C."/>
            <person name="Maumus F."/>
            <person name="Otillar R.P."/>
            <person name="Rayko E."/>
            <person name="Salamov A."/>
            <person name="Vandepoele K."/>
            <person name="Beszteri B."/>
            <person name="Gruber A."/>
            <person name="Heijde M."/>
            <person name="Katinka M."/>
            <person name="Mock T."/>
            <person name="Valentin K."/>
            <person name="Verret F."/>
            <person name="Berges J.A."/>
            <person name="Brownlee C."/>
            <person name="Cadoret J.P."/>
            <person name="Chiovitti A."/>
            <person name="Choi C.J."/>
            <person name="Coesel S."/>
            <person name="De Martino A."/>
            <person name="Detter J.C."/>
            <person name="Durkin C."/>
            <person name="Falciatore A."/>
            <person name="Fournet J."/>
            <person name="Haruta M."/>
            <person name="Huysman M.J."/>
            <person name="Jenkins B.D."/>
            <person name="Jiroutova K."/>
            <person name="Jorgensen R.E."/>
            <person name="Joubert Y."/>
            <person name="Kaplan A."/>
            <person name="Kroger N."/>
            <person name="Kroth P.G."/>
            <person name="La Roche J."/>
            <person name="Lindquist E."/>
            <person name="Lommer M."/>
            <person name="Martin-Jezequel V."/>
            <person name="Lopez P.J."/>
            <person name="Lucas S."/>
            <person name="Mangogna M."/>
            <person name="McGinnis K."/>
            <person name="Medlin L.K."/>
            <person name="Montsant A."/>
            <person name="Oudot-Le Secq M.P."/>
            <person name="Napoli C."/>
            <person name="Obornik M."/>
            <person name="Parker M.S."/>
            <person name="Petit J.L."/>
            <person name="Porcel B.M."/>
            <person name="Poulsen N."/>
            <person name="Robison M."/>
            <person name="Rychlewski L."/>
            <person name="Rynearson T.A."/>
            <person name="Schmutz J."/>
            <person name="Shapiro H."/>
            <person name="Siaut M."/>
            <person name="Stanley M."/>
            <person name="Sussman M.R."/>
            <person name="Taylor A.R."/>
            <person name="Vardi A."/>
            <person name="von Dassow P."/>
            <person name="Vyverman W."/>
            <person name="Willis A."/>
            <person name="Wyrwicz L.S."/>
            <person name="Rokhsar D.S."/>
            <person name="Weissenbach J."/>
            <person name="Armbrust E.V."/>
            <person name="Green B.R."/>
            <person name="Van de Peer Y."/>
            <person name="Grigoriev I.V."/>
        </authorList>
    </citation>
    <scope>NUCLEOTIDE SEQUENCE [LARGE SCALE GENOMIC DNA]</scope>
    <source>
        <strain evidence="12 13">CCMP1335</strain>
    </source>
</reference>
<dbReference type="GO" id="GO:0005737">
    <property type="term" value="C:cytoplasm"/>
    <property type="evidence" value="ECO:0007669"/>
    <property type="project" value="UniProtKB-ARBA"/>
</dbReference>
<dbReference type="EMBL" id="CP001160">
    <property type="protein sequence ID" value="ACI64422.1"/>
    <property type="molecule type" value="Genomic_DNA"/>
</dbReference>
<dbReference type="STRING" id="35128.B5YPA2"/>
<dbReference type="InterPro" id="IPR051097">
    <property type="entry name" value="Synaptobrevin-like_transport"/>
</dbReference>
<dbReference type="AlphaFoldDB" id="B5YPA2"/>
<dbReference type="RefSeq" id="XP_002295705.1">
    <property type="nucleotide sequence ID" value="XM_002295669.1"/>
</dbReference>
<dbReference type="PaxDb" id="35128-Thaps263074"/>
<dbReference type="Pfam" id="PF00957">
    <property type="entry name" value="Synaptobrevin"/>
    <property type="match status" value="1"/>
</dbReference>
<dbReference type="CDD" id="cd15843">
    <property type="entry name" value="R-SNARE"/>
    <property type="match status" value="1"/>
</dbReference>
<keyword evidence="6 9" id="KW-0472">Membrane</keyword>
<evidence type="ECO:0000256" key="8">
    <source>
        <dbReference type="PROSITE-ProRule" id="PRU00290"/>
    </source>
</evidence>
<comment type="subcellular location">
    <subcellularLocation>
        <location evidence="7">Endomembrane system</location>
        <topology evidence="7">Single-pass type IV membrane protein</topology>
    </subcellularLocation>
</comment>
<evidence type="ECO:0000256" key="5">
    <source>
        <dbReference type="ARBA" id="ARBA00022989"/>
    </source>
</evidence>
<dbReference type="HOGENOM" id="CLU_1259032_0_0_1"/>
<dbReference type="Gene3D" id="3.30.450.50">
    <property type="entry name" value="Longin domain"/>
    <property type="match status" value="1"/>
</dbReference>
<dbReference type="InParanoid" id="B5YPA2"/>
<evidence type="ECO:0000256" key="3">
    <source>
        <dbReference type="ARBA" id="ARBA00022692"/>
    </source>
</evidence>
<keyword evidence="4" id="KW-0653">Protein transport</keyword>
<dbReference type="eggNOG" id="KOG0859">
    <property type="taxonomic scope" value="Eukaryota"/>
</dbReference>
<feature type="transmembrane region" description="Helical" evidence="9">
    <location>
        <begin position="200"/>
        <end position="219"/>
    </location>
</feature>
<dbReference type="GeneID" id="7446624"/>
<protein>
    <submittedName>
        <fullName evidence="12">Synaptobrevin</fullName>
    </submittedName>
</protein>
<dbReference type="PROSITE" id="PS50892">
    <property type="entry name" value="V_SNARE"/>
    <property type="match status" value="1"/>
</dbReference>
<dbReference type="PANTHER" id="PTHR21136:SF168">
    <property type="entry name" value="VESICLE-ASSOCIATED MEMBRANE PROTEIN 9"/>
    <property type="match status" value="1"/>
</dbReference>
<dbReference type="CDD" id="cd14824">
    <property type="entry name" value="Longin"/>
    <property type="match status" value="1"/>
</dbReference>
<dbReference type="SMART" id="SM01270">
    <property type="entry name" value="Longin"/>
    <property type="match status" value="1"/>
</dbReference>
<gene>
    <name evidence="12" type="ORF">THAPS_263074</name>
</gene>
<dbReference type="PROSITE" id="PS50859">
    <property type="entry name" value="LONGIN"/>
    <property type="match status" value="1"/>
</dbReference>
<keyword evidence="2" id="KW-0813">Transport</keyword>
<dbReference type="GO" id="GO:0016192">
    <property type="term" value="P:vesicle-mediated transport"/>
    <property type="evidence" value="ECO:0007669"/>
    <property type="project" value="InterPro"/>
</dbReference>
<evidence type="ECO:0000259" key="10">
    <source>
        <dbReference type="PROSITE" id="PS50859"/>
    </source>
</evidence>
<dbReference type="SUPFAM" id="SSF64356">
    <property type="entry name" value="SNARE-like"/>
    <property type="match status" value="1"/>
</dbReference>
<dbReference type="OMA" id="KFDIAYS"/>
<comment type="similarity">
    <text evidence="1">Belongs to the synaptobrevin family.</text>
</comment>
<dbReference type="SUPFAM" id="SSF58038">
    <property type="entry name" value="SNARE fusion complex"/>
    <property type="match status" value="1"/>
</dbReference>
<organism evidence="12 13">
    <name type="scientific">Thalassiosira pseudonana</name>
    <name type="common">Marine diatom</name>
    <name type="synonym">Cyclotella nana</name>
    <dbReference type="NCBI Taxonomy" id="35128"/>
    <lineage>
        <taxon>Eukaryota</taxon>
        <taxon>Sar</taxon>
        <taxon>Stramenopiles</taxon>
        <taxon>Ochrophyta</taxon>
        <taxon>Bacillariophyta</taxon>
        <taxon>Coscinodiscophyceae</taxon>
        <taxon>Thalassiosirophycidae</taxon>
        <taxon>Thalassiosirales</taxon>
        <taxon>Thalassiosiraceae</taxon>
        <taxon>Thalassiosira</taxon>
    </lineage>
</organism>
<proteinExistence type="inferred from homology"/>
<feature type="domain" description="V-SNARE coiled-coil homology" evidence="11">
    <location>
        <begin position="136"/>
        <end position="196"/>
    </location>
</feature>
<evidence type="ECO:0000256" key="9">
    <source>
        <dbReference type="SAM" id="Phobius"/>
    </source>
</evidence>
<dbReference type="Proteomes" id="UP000001449">
    <property type="component" value="Chromosome 7"/>
</dbReference>
<dbReference type="GO" id="GO:0012505">
    <property type="term" value="C:endomembrane system"/>
    <property type="evidence" value="ECO:0007669"/>
    <property type="project" value="UniProtKB-SubCell"/>
</dbReference>
<keyword evidence="3 9" id="KW-0812">Transmembrane</keyword>
<evidence type="ECO:0000256" key="4">
    <source>
        <dbReference type="ARBA" id="ARBA00022927"/>
    </source>
</evidence>
<accession>B5YPA2</accession>
<dbReference type="InterPro" id="IPR010908">
    <property type="entry name" value="Longin_dom"/>
</dbReference>
<dbReference type="PANTHER" id="PTHR21136">
    <property type="entry name" value="SNARE PROTEINS"/>
    <property type="match status" value="1"/>
</dbReference>